<dbReference type="GO" id="GO:0003700">
    <property type="term" value="F:DNA-binding transcription factor activity"/>
    <property type="evidence" value="ECO:0007669"/>
    <property type="project" value="TreeGrafter"/>
</dbReference>
<evidence type="ECO:0000259" key="2">
    <source>
        <dbReference type="PROSITE" id="PS50943"/>
    </source>
</evidence>
<feature type="domain" description="HTH cro/C1-type" evidence="2">
    <location>
        <begin position="12"/>
        <end position="66"/>
    </location>
</feature>
<keyword evidence="1" id="KW-0238">DNA-binding</keyword>
<dbReference type="InterPro" id="IPR010982">
    <property type="entry name" value="Lambda_DNA-bd_dom_sf"/>
</dbReference>
<sequence length="479" mass="53595">MANDLLILGKRIRYFRSQAGLTLEQLGIAVGLLPSQLSQMENGRREPKLSALNAMAEHLGVPLAELLSAEAPDRRSELEIELGRLQHTELFTSMNLPALRSSKSLPDEALEMIVGLSREIDRRSREAIATPEEARRANTALQRVQRENTNYMPELDELAEDLVKRAGHTSGALMHRTVAEMAELTGFTLIYVDDLPSSARSVTDLENGRIYIPPASIPGGHGLRAMALQAIAHRLLGHERPENYAEFLKQRLEINYFACACLLPREPSVTFLREAKTDRNIAIEDFRDAFGVTHEAAALRFTNLATSHLDLSVHFLRVNDDGGLFRGYENDGLPIPTDSHGTIEGQSICRKWPSRIAFTRTNRSTEFYQYTDTPAGTFWDATQTGHTTNEEFAISIGVAFEDAQWFRGRDTAYRQSSTCPDAACCNTPSDHLRNRWAGKAWPSARMNPYVLSPLPTGTFPGVDQTEVYDFLERHDKAPR</sequence>
<protein>
    <submittedName>
        <fullName evidence="3">Unannotated protein</fullName>
    </submittedName>
</protein>
<organism evidence="3">
    <name type="scientific">freshwater metagenome</name>
    <dbReference type="NCBI Taxonomy" id="449393"/>
    <lineage>
        <taxon>unclassified sequences</taxon>
        <taxon>metagenomes</taxon>
        <taxon>ecological metagenomes</taxon>
    </lineage>
</organism>
<accession>A0A6J7F2M8</accession>
<dbReference type="GO" id="GO:0005829">
    <property type="term" value="C:cytosol"/>
    <property type="evidence" value="ECO:0007669"/>
    <property type="project" value="TreeGrafter"/>
</dbReference>
<dbReference type="SUPFAM" id="SSF47413">
    <property type="entry name" value="lambda repressor-like DNA-binding domains"/>
    <property type="match status" value="1"/>
</dbReference>
<gene>
    <name evidence="3" type="ORF">UFOPK3516_00096</name>
</gene>
<dbReference type="CDD" id="cd00093">
    <property type="entry name" value="HTH_XRE"/>
    <property type="match status" value="1"/>
</dbReference>
<dbReference type="EMBL" id="CAFBMB010000003">
    <property type="protein sequence ID" value="CAB4887978.1"/>
    <property type="molecule type" value="Genomic_DNA"/>
</dbReference>
<dbReference type="PANTHER" id="PTHR46797">
    <property type="entry name" value="HTH-TYPE TRANSCRIPTIONAL REGULATOR"/>
    <property type="match status" value="1"/>
</dbReference>
<reference evidence="3" key="1">
    <citation type="submission" date="2020-05" db="EMBL/GenBank/DDBJ databases">
        <authorList>
            <person name="Chiriac C."/>
            <person name="Salcher M."/>
            <person name="Ghai R."/>
            <person name="Kavagutti S V."/>
        </authorList>
    </citation>
    <scope>NUCLEOTIDE SEQUENCE</scope>
</reference>
<name>A0A6J7F2M8_9ZZZZ</name>
<dbReference type="Pfam" id="PF13560">
    <property type="entry name" value="HTH_31"/>
    <property type="match status" value="1"/>
</dbReference>
<dbReference type="AlphaFoldDB" id="A0A6J7F2M8"/>
<dbReference type="InterPro" id="IPR050807">
    <property type="entry name" value="TransReg_Diox_bact_type"/>
</dbReference>
<dbReference type="PANTHER" id="PTHR46797:SF1">
    <property type="entry name" value="METHYLPHOSPHONATE SYNTHASE"/>
    <property type="match status" value="1"/>
</dbReference>
<dbReference type="Gene3D" id="1.10.260.40">
    <property type="entry name" value="lambda repressor-like DNA-binding domains"/>
    <property type="match status" value="1"/>
</dbReference>
<evidence type="ECO:0000256" key="1">
    <source>
        <dbReference type="ARBA" id="ARBA00023125"/>
    </source>
</evidence>
<proteinExistence type="predicted"/>
<evidence type="ECO:0000313" key="3">
    <source>
        <dbReference type="EMBL" id="CAB4887978.1"/>
    </source>
</evidence>
<dbReference type="InterPro" id="IPR001387">
    <property type="entry name" value="Cro/C1-type_HTH"/>
</dbReference>
<dbReference type="PROSITE" id="PS50943">
    <property type="entry name" value="HTH_CROC1"/>
    <property type="match status" value="1"/>
</dbReference>
<dbReference type="SMART" id="SM00530">
    <property type="entry name" value="HTH_XRE"/>
    <property type="match status" value="1"/>
</dbReference>
<dbReference type="GO" id="GO:0003677">
    <property type="term" value="F:DNA binding"/>
    <property type="evidence" value="ECO:0007669"/>
    <property type="project" value="UniProtKB-KW"/>
</dbReference>